<evidence type="ECO:0000313" key="3">
    <source>
        <dbReference type="Proteomes" id="UP001283361"/>
    </source>
</evidence>
<keyword evidence="3" id="KW-1185">Reference proteome</keyword>
<sequence length="174" mass="19911">MRNCVLWPLSALVSIFWIFQVRKYRGASQLDTACEGEVCWLYDWSLDSVERPKLIPPVKREVGPNRDAPAEHNLELQGPRASVKRKAIAQRNVKPAKVICPVASKPPSLDVEDAKRLYKLWQNPTIKAAAISPRKQSRNFSCPGEFGIYPSLYKLTRLRRFTETDNVQFLSRTL</sequence>
<comment type="caution">
    <text evidence="2">The sequence shown here is derived from an EMBL/GenBank/DDBJ whole genome shotgun (WGS) entry which is preliminary data.</text>
</comment>
<feature type="signal peptide" evidence="1">
    <location>
        <begin position="1"/>
        <end position="23"/>
    </location>
</feature>
<evidence type="ECO:0000313" key="2">
    <source>
        <dbReference type="EMBL" id="KAK3768575.1"/>
    </source>
</evidence>
<protein>
    <recommendedName>
        <fullName evidence="4">Secreted protein</fullName>
    </recommendedName>
</protein>
<keyword evidence="1" id="KW-0732">Signal</keyword>
<name>A0AAE0ZFV4_9GAST</name>
<feature type="chain" id="PRO_5042088530" description="Secreted protein" evidence="1">
    <location>
        <begin position="24"/>
        <end position="174"/>
    </location>
</feature>
<dbReference type="AlphaFoldDB" id="A0AAE0ZFV4"/>
<dbReference type="EMBL" id="JAWDGP010004039">
    <property type="protein sequence ID" value="KAK3768575.1"/>
    <property type="molecule type" value="Genomic_DNA"/>
</dbReference>
<gene>
    <name evidence="2" type="ORF">RRG08_002406</name>
</gene>
<evidence type="ECO:0000256" key="1">
    <source>
        <dbReference type="SAM" id="SignalP"/>
    </source>
</evidence>
<reference evidence="2" key="1">
    <citation type="journal article" date="2023" name="G3 (Bethesda)">
        <title>A reference genome for the long-term kleptoplast-retaining sea slug Elysia crispata morphotype clarki.</title>
        <authorList>
            <person name="Eastman K.E."/>
            <person name="Pendleton A.L."/>
            <person name="Shaikh M.A."/>
            <person name="Suttiyut T."/>
            <person name="Ogas R."/>
            <person name="Tomko P."/>
            <person name="Gavelis G."/>
            <person name="Widhalm J.R."/>
            <person name="Wisecaver J.H."/>
        </authorList>
    </citation>
    <scope>NUCLEOTIDE SEQUENCE</scope>
    <source>
        <strain evidence="2">ECLA1</strain>
    </source>
</reference>
<accession>A0AAE0ZFV4</accession>
<proteinExistence type="predicted"/>
<organism evidence="2 3">
    <name type="scientific">Elysia crispata</name>
    <name type="common">lettuce slug</name>
    <dbReference type="NCBI Taxonomy" id="231223"/>
    <lineage>
        <taxon>Eukaryota</taxon>
        <taxon>Metazoa</taxon>
        <taxon>Spiralia</taxon>
        <taxon>Lophotrochozoa</taxon>
        <taxon>Mollusca</taxon>
        <taxon>Gastropoda</taxon>
        <taxon>Heterobranchia</taxon>
        <taxon>Euthyneura</taxon>
        <taxon>Panpulmonata</taxon>
        <taxon>Sacoglossa</taxon>
        <taxon>Placobranchoidea</taxon>
        <taxon>Plakobranchidae</taxon>
        <taxon>Elysia</taxon>
    </lineage>
</organism>
<evidence type="ECO:0008006" key="4">
    <source>
        <dbReference type="Google" id="ProtNLM"/>
    </source>
</evidence>
<dbReference type="Proteomes" id="UP001283361">
    <property type="component" value="Unassembled WGS sequence"/>
</dbReference>